<proteinExistence type="predicted"/>
<dbReference type="CDD" id="cd02440">
    <property type="entry name" value="AdoMet_MTases"/>
    <property type="match status" value="1"/>
</dbReference>
<dbReference type="Proteomes" id="UP000008291">
    <property type="component" value="Chromosome"/>
</dbReference>
<dbReference type="HOGENOM" id="CLU_066423_0_0_4"/>
<organism evidence="2 3">
    <name type="scientific">Thiobacillus denitrificans (strain ATCC 25259 / T1)</name>
    <dbReference type="NCBI Taxonomy" id="292415"/>
    <lineage>
        <taxon>Bacteria</taxon>
        <taxon>Pseudomonadati</taxon>
        <taxon>Pseudomonadota</taxon>
        <taxon>Betaproteobacteria</taxon>
        <taxon>Nitrosomonadales</taxon>
        <taxon>Thiobacillaceae</taxon>
        <taxon>Thiobacillus</taxon>
    </lineage>
</organism>
<evidence type="ECO:0000313" key="3">
    <source>
        <dbReference type="Proteomes" id="UP000008291"/>
    </source>
</evidence>
<gene>
    <name evidence="2" type="ordered locus">Tbd_0898</name>
</gene>
<dbReference type="GO" id="GO:0008757">
    <property type="term" value="F:S-adenosylmethionine-dependent methyltransferase activity"/>
    <property type="evidence" value="ECO:0007669"/>
    <property type="project" value="InterPro"/>
</dbReference>
<name>Q3SKD4_THIDA</name>
<dbReference type="Gene3D" id="3.40.50.150">
    <property type="entry name" value="Vaccinia Virus protein VP39"/>
    <property type="match status" value="1"/>
</dbReference>
<accession>Q3SKD4</accession>
<dbReference type="Pfam" id="PF08241">
    <property type="entry name" value="Methyltransf_11"/>
    <property type="match status" value="1"/>
</dbReference>
<dbReference type="InterPro" id="IPR029063">
    <property type="entry name" value="SAM-dependent_MTases_sf"/>
</dbReference>
<dbReference type="SUPFAM" id="SSF53335">
    <property type="entry name" value="S-adenosyl-L-methionine-dependent methyltransferases"/>
    <property type="match status" value="1"/>
</dbReference>
<evidence type="ECO:0000259" key="1">
    <source>
        <dbReference type="Pfam" id="PF08241"/>
    </source>
</evidence>
<dbReference type="InterPro" id="IPR013216">
    <property type="entry name" value="Methyltransf_11"/>
</dbReference>
<dbReference type="EMBL" id="CP000116">
    <property type="protein sequence ID" value="AAZ96851.1"/>
    <property type="molecule type" value="Genomic_DNA"/>
</dbReference>
<protein>
    <recommendedName>
        <fullName evidence="1">Methyltransferase type 11 domain-containing protein</fullName>
    </recommendedName>
</protein>
<keyword evidence="3" id="KW-1185">Reference proteome</keyword>
<dbReference type="DNASU" id="3672689"/>
<dbReference type="eggNOG" id="COG2890">
    <property type="taxonomic scope" value="Bacteria"/>
</dbReference>
<dbReference type="PANTHER" id="PTHR43861">
    <property type="entry name" value="TRANS-ACONITATE 2-METHYLTRANSFERASE-RELATED"/>
    <property type="match status" value="1"/>
</dbReference>
<dbReference type="KEGG" id="tbd:Tbd_0898"/>
<evidence type="ECO:0000313" key="2">
    <source>
        <dbReference type="EMBL" id="AAZ96851.1"/>
    </source>
</evidence>
<sequence>MWENFLFSVDRKETTMSMRLLARKMLFMRGASWQHPVIRLGLTALDPVDAIIRSATGLRSLPRYSTRVRSNGLSNQFGGGKFARQGRVILHMLQRHCALSPKSRVLEIGCGCGRTAVQLASFLEAEKYVGMDIEMVSLEACRDNPHLKRRGFKFDLIDIQNNEYNPKGRFRADEYRFSYLDGSMDCVFLISVFTHMLPEDVSNYVTEIGRMLDRGGMCLFSTFLIDHGRGGRGLNFAHDGNGFSYYDVRMPEIAVAYPQRFFEDSFGRAGLVLHEVKLGSWRDDGRGSYPEFGQDVLVFKKAA</sequence>
<dbReference type="AlphaFoldDB" id="Q3SKD4"/>
<feature type="domain" description="Methyltransferase type 11" evidence="1">
    <location>
        <begin position="106"/>
        <end position="220"/>
    </location>
</feature>
<reference evidence="2 3" key="1">
    <citation type="journal article" date="2006" name="J. Bacteriol.">
        <title>The genome sequence of the obligately chemolithoautotrophic, facultatively anaerobic bacterium Thiobacillus denitrificans.</title>
        <authorList>
            <person name="Beller H.R."/>
            <person name="Chain P.S."/>
            <person name="Letain T.E."/>
            <person name="Chakicherla A."/>
            <person name="Larimer F.W."/>
            <person name="Richardson P.M."/>
            <person name="Coleman M.A."/>
            <person name="Wood A.P."/>
            <person name="Kelly D.P."/>
        </authorList>
    </citation>
    <scope>NUCLEOTIDE SEQUENCE [LARGE SCALE GENOMIC DNA]</scope>
    <source>
        <strain evidence="2 3">ATCC 25259</strain>
    </source>
</reference>